<evidence type="ECO:0000313" key="3">
    <source>
        <dbReference type="Proteomes" id="UP000548632"/>
    </source>
</evidence>
<gene>
    <name evidence="2" type="ORF">HUK38_03295</name>
</gene>
<dbReference type="InterPro" id="IPR015927">
    <property type="entry name" value="Peptidase_S24_S26A/B/C"/>
</dbReference>
<dbReference type="Gene3D" id="2.10.109.10">
    <property type="entry name" value="Umud Fragment, subunit A"/>
    <property type="match status" value="1"/>
</dbReference>
<dbReference type="AlphaFoldDB" id="A0A839HCX0"/>
<dbReference type="Pfam" id="PF00717">
    <property type="entry name" value="Peptidase_S24"/>
    <property type="match status" value="1"/>
</dbReference>
<organism evidence="2 3">
    <name type="scientific">Thiospirillum jenense</name>
    <dbReference type="NCBI Taxonomy" id="1653858"/>
    <lineage>
        <taxon>Bacteria</taxon>
        <taxon>Pseudomonadati</taxon>
        <taxon>Pseudomonadota</taxon>
        <taxon>Gammaproteobacteria</taxon>
        <taxon>Chromatiales</taxon>
        <taxon>Chromatiaceae</taxon>
        <taxon>Thiospirillum</taxon>
    </lineage>
</organism>
<feature type="domain" description="Peptidase S24/S26A/S26B/S26C" evidence="1">
    <location>
        <begin position="14"/>
        <end position="96"/>
    </location>
</feature>
<keyword evidence="3" id="KW-1185">Reference proteome</keyword>
<evidence type="ECO:0000259" key="1">
    <source>
        <dbReference type="Pfam" id="PF00717"/>
    </source>
</evidence>
<dbReference type="RefSeq" id="WP_182582440.1">
    <property type="nucleotide sequence ID" value="NZ_JABVCQ010000005.1"/>
</dbReference>
<dbReference type="InterPro" id="IPR039418">
    <property type="entry name" value="LexA-like"/>
</dbReference>
<dbReference type="Proteomes" id="UP000548632">
    <property type="component" value="Unassembled WGS sequence"/>
</dbReference>
<dbReference type="EMBL" id="JABVCQ010000005">
    <property type="protein sequence ID" value="MBB1125256.1"/>
    <property type="molecule type" value="Genomic_DNA"/>
</dbReference>
<proteinExistence type="predicted"/>
<reference evidence="2 3" key="1">
    <citation type="journal article" date="2020" name="Arch. Microbiol.">
        <title>The genome sequence of the giant phototrophic gammaproteobacterium Thiospirillum jenense gives insight into its physiological properties and phylogenetic relationships.</title>
        <authorList>
            <person name="Imhoff J.F."/>
            <person name="Meyer T.E."/>
            <person name="Kyndt J.A."/>
        </authorList>
    </citation>
    <scope>NUCLEOTIDE SEQUENCE [LARGE SCALE GENOMIC DNA]</scope>
    <source>
        <strain evidence="2 3">DSM 216</strain>
    </source>
</reference>
<comment type="caution">
    <text evidence="2">The sequence shown here is derived from an EMBL/GenBank/DDBJ whole genome shotgun (WGS) entry which is preliminary data.</text>
</comment>
<accession>A0A839HCX0</accession>
<evidence type="ECO:0000313" key="2">
    <source>
        <dbReference type="EMBL" id="MBB1125256.1"/>
    </source>
</evidence>
<sequence length="110" mass="12664">MKVSIEPDNNCSAAEPVALQVLGIDMAPEFPDGCIIIFEQKTEYQPGMYVIAEVNGERWFRQYQRDHQGQAWLVALNPMFPDIPLAGLNWKILGVVTQRNIKRQVKHYNY</sequence>
<dbReference type="InterPro" id="IPR036286">
    <property type="entry name" value="LexA/Signal_pep-like_sf"/>
</dbReference>
<name>A0A839HCX0_9GAMM</name>
<protein>
    <submittedName>
        <fullName evidence="2">S24 family peptidase</fullName>
    </submittedName>
</protein>
<dbReference type="CDD" id="cd06529">
    <property type="entry name" value="S24_LexA-like"/>
    <property type="match status" value="1"/>
</dbReference>
<dbReference type="SUPFAM" id="SSF51306">
    <property type="entry name" value="LexA/Signal peptidase"/>
    <property type="match status" value="1"/>
</dbReference>